<protein>
    <recommendedName>
        <fullName evidence="3">Nucleolar 27S pre-rRNA processing Urb2/Npa2 C-terminal domain-containing protein</fullName>
    </recommendedName>
</protein>
<name>A0ABR2IKX2_9EUKA</name>
<gene>
    <name evidence="1" type="ORF">M9Y10_011709</name>
</gene>
<dbReference type="Proteomes" id="UP001470230">
    <property type="component" value="Unassembled WGS sequence"/>
</dbReference>
<evidence type="ECO:0008006" key="3">
    <source>
        <dbReference type="Google" id="ProtNLM"/>
    </source>
</evidence>
<evidence type="ECO:0000313" key="1">
    <source>
        <dbReference type="EMBL" id="KAK8864015.1"/>
    </source>
</evidence>
<reference evidence="1 2" key="1">
    <citation type="submission" date="2024-04" db="EMBL/GenBank/DDBJ databases">
        <title>Tritrichomonas musculus Genome.</title>
        <authorList>
            <person name="Alves-Ferreira E."/>
            <person name="Grigg M."/>
            <person name="Lorenzi H."/>
            <person name="Galac M."/>
        </authorList>
    </citation>
    <scope>NUCLEOTIDE SEQUENCE [LARGE SCALE GENOMIC DNA]</scope>
    <source>
        <strain evidence="1 2">EAF2021</strain>
    </source>
</reference>
<organism evidence="1 2">
    <name type="scientific">Tritrichomonas musculus</name>
    <dbReference type="NCBI Taxonomy" id="1915356"/>
    <lineage>
        <taxon>Eukaryota</taxon>
        <taxon>Metamonada</taxon>
        <taxon>Parabasalia</taxon>
        <taxon>Tritrichomonadida</taxon>
        <taxon>Tritrichomonadidae</taxon>
        <taxon>Tritrichomonas</taxon>
    </lineage>
</organism>
<sequence length="1082" mass="124180">MNQVNSLDFLQNKNEALNIRIQKATELYDNQQLSLDTLIKWLSRNFSNDQSFRSSAAAWKLLKRILQSGNFKTDKFTIYMKPTDLLPAYKSDFHKDAFDVIQILVTDYPNAWRPDYFNLMEFISEMLKNEIRKEEISLVMRILLSKPEVVASNKEFFDKSKKLLLTPILQNINQLDKDLSFKLLASFICVPYFVQKAADDKGKTTREIVDALNAFPQSSSLFAPYLIQSFVRQMNLLNIPLSLSFPLELIENSKNLDIAAPLIKKCRELKMYTVKKENKDLDRLQNLANRCVKERRSDVLVELTLIDFNTVQPILKLILSSKEITTPELCVSILKQIFELKNPMILFEIGDLPSHILSIPDFINEYCKGVSYLIPRQLLIILDHLVGYTNRIEESCLLYWTIKSGPLTDELSENIDKLLNDCFSNPWRFVAAVIAAKKLQKKLPPPLDIVKDPTTHPIILDCFLYENYGMIEFQDDQPFQKVLNTFDQVPLIPSPYMSVEESLIYRNGFVIKNLPNVADSISSQKLIEILSFVISNAIFASSLESPMTIADYCLSLLHNSSFYESESIRNAFAVAALPLLPSHHLSAIQPQSIQIETLYRCAIVCSLPLEFLYQKVSTAAFVGIFTSFEGRDTMEVDQNSKKKFNLSQVFADFNESDTFVKCIVNISENVSKTFVRHNFERIFAGCTNDSAIEMIPILLEKLLLPEDGQFDGQSVTFPSLTINRPSQLISLCNFCSEHKLRLPFEETLFPDDLSSFCAQLRAGQKSTITILLEQTELRPEVSLQIVSSLISMNEDGGVTFSSDFLKRLINSLVQNSEDSIDKRSITTFCGKLTNELIQYFLDNCPLFYYPAVFTSLNMKKEDFQYIEKYVLRFLRGDDRKIKRQLDLNDIKLMCSIRLSRNYTVKVVNNLFYVITSEANMINIGIDNKSKIHFLRDVCLLIQSVTQMINNCNRVMSKEVTSTIEIVRKMSSLFHRAINNESPSYKQLKTVSKMFAAVAKVAYNEELHYLIASFVSHLTLYQPDGADGEQKMRSLQTAIFPLFTKCSREQMNEISASLHESHREIFRQITERWTKEAQYKGKV</sequence>
<dbReference type="EMBL" id="JAPFFF010000017">
    <property type="protein sequence ID" value="KAK8864015.1"/>
    <property type="molecule type" value="Genomic_DNA"/>
</dbReference>
<comment type="caution">
    <text evidence="1">The sequence shown here is derived from an EMBL/GenBank/DDBJ whole genome shotgun (WGS) entry which is preliminary data.</text>
</comment>
<keyword evidence="2" id="KW-1185">Reference proteome</keyword>
<accession>A0ABR2IKX2</accession>
<proteinExistence type="predicted"/>
<evidence type="ECO:0000313" key="2">
    <source>
        <dbReference type="Proteomes" id="UP001470230"/>
    </source>
</evidence>